<evidence type="ECO:0000259" key="3">
    <source>
        <dbReference type="Pfam" id="PF13406"/>
    </source>
</evidence>
<feature type="domain" description="Peptidoglycan binding-like" evidence="2">
    <location>
        <begin position="343"/>
        <end position="397"/>
    </location>
</feature>
<dbReference type="InterPro" id="IPR036366">
    <property type="entry name" value="PGBDSf"/>
</dbReference>
<dbReference type="STRING" id="1082479.SAMN05216241_102204"/>
<dbReference type="Proteomes" id="UP000199415">
    <property type="component" value="Unassembled WGS sequence"/>
</dbReference>
<protein>
    <submittedName>
        <fullName evidence="4">Membrane-bound lytic murein transglycosylase B</fullName>
    </submittedName>
</protein>
<dbReference type="InterPro" id="IPR043426">
    <property type="entry name" value="MltB-like"/>
</dbReference>
<proteinExistence type="predicted"/>
<sequence length="406" mass="44741">MRGMRTLASVLGLAATVAATPATAQQDNFKAWLDGVRAEAREQGIAKATLDKTLSGLSPIERVIELDRSQPEFIRTFWSYMDDRVTPGRVEKGRKLLDKHRELLNAVQREHGVQPRFLVAFWGMETGFGSYLGDFPVIGSVATLAHDDRRSAFFRTQLFHALEMVDEGHVEPGSFTGSWAGATGHLQFLPSTFTRHAVDADGDGRKDIWGDLHDVFASGANYLSDMGWEGDERWGREVRLPGDFPWKQAQLDVKKPLDTWAEMGVRKANGDPLPTPDGWQGSIVLPQGHEGPAFLVYENFRHILSWNRSIKYGVAVGHLADRIAGMPKLQTGRDADSGAVSFDEVERIQTLLNKLGHEAGPVDGVPGESTRAAIRRFQAANGYPADGYASPALLKQLEARIADRKG</sequence>
<dbReference type="Pfam" id="PF13406">
    <property type="entry name" value="SLT_2"/>
    <property type="match status" value="1"/>
</dbReference>
<dbReference type="OrthoDB" id="9808544at2"/>
<dbReference type="InterPro" id="IPR011970">
    <property type="entry name" value="MltB_2"/>
</dbReference>
<dbReference type="GO" id="GO:0009253">
    <property type="term" value="P:peptidoglycan catabolic process"/>
    <property type="evidence" value="ECO:0007669"/>
    <property type="project" value="TreeGrafter"/>
</dbReference>
<feature type="signal peptide" evidence="1">
    <location>
        <begin position="1"/>
        <end position="24"/>
    </location>
</feature>
<dbReference type="Gene3D" id="1.10.530.10">
    <property type="match status" value="1"/>
</dbReference>
<dbReference type="CDD" id="cd13399">
    <property type="entry name" value="Slt35-like"/>
    <property type="match status" value="1"/>
</dbReference>
<dbReference type="PANTHER" id="PTHR30163:SF8">
    <property type="entry name" value="LYTIC MUREIN TRANSGLYCOSYLASE"/>
    <property type="match status" value="1"/>
</dbReference>
<dbReference type="NCBIfam" id="TIGR02283">
    <property type="entry name" value="MltB_2"/>
    <property type="match status" value="1"/>
</dbReference>
<evidence type="ECO:0000259" key="2">
    <source>
        <dbReference type="Pfam" id="PF01471"/>
    </source>
</evidence>
<dbReference type="RefSeq" id="WP_090018840.1">
    <property type="nucleotide sequence ID" value="NZ_FNCE01000002.1"/>
</dbReference>
<dbReference type="SUPFAM" id="SSF47090">
    <property type="entry name" value="PGBD-like"/>
    <property type="match status" value="1"/>
</dbReference>
<accession>A0A1G7NKD1</accession>
<keyword evidence="1" id="KW-0732">Signal</keyword>
<dbReference type="InterPro" id="IPR031304">
    <property type="entry name" value="SLT_2"/>
</dbReference>
<dbReference type="Gene3D" id="1.10.8.350">
    <property type="entry name" value="Bacterial muramidase"/>
    <property type="match status" value="1"/>
</dbReference>
<dbReference type="AlphaFoldDB" id="A0A1G7NKD1"/>
<dbReference type="InterPro" id="IPR002477">
    <property type="entry name" value="Peptidoglycan-bd-like"/>
</dbReference>
<dbReference type="InterPro" id="IPR036365">
    <property type="entry name" value="PGBD-like_sf"/>
</dbReference>
<evidence type="ECO:0000313" key="5">
    <source>
        <dbReference type="Proteomes" id="UP000199415"/>
    </source>
</evidence>
<gene>
    <name evidence="4" type="ORF">SAMN05216241_102204</name>
</gene>
<dbReference type="PANTHER" id="PTHR30163">
    <property type="entry name" value="MEMBRANE-BOUND LYTIC MUREIN TRANSGLYCOSYLASE B"/>
    <property type="match status" value="1"/>
</dbReference>
<feature type="chain" id="PRO_5011563111" evidence="1">
    <location>
        <begin position="25"/>
        <end position="406"/>
    </location>
</feature>
<dbReference type="SUPFAM" id="SSF53955">
    <property type="entry name" value="Lysozyme-like"/>
    <property type="match status" value="1"/>
</dbReference>
<dbReference type="Gene3D" id="1.10.101.10">
    <property type="entry name" value="PGBD-like superfamily/PGBD"/>
    <property type="match status" value="1"/>
</dbReference>
<dbReference type="EMBL" id="FNCE01000002">
    <property type="protein sequence ID" value="SDF74432.1"/>
    <property type="molecule type" value="Genomic_DNA"/>
</dbReference>
<dbReference type="Pfam" id="PF01471">
    <property type="entry name" value="PG_binding_1"/>
    <property type="match status" value="1"/>
</dbReference>
<dbReference type="GO" id="GO:0008933">
    <property type="term" value="F:peptidoglycan lytic transglycosylase activity"/>
    <property type="evidence" value="ECO:0007669"/>
    <property type="project" value="TreeGrafter"/>
</dbReference>
<organism evidence="4 5">
    <name type="scientific">Limimonas halophila</name>
    <dbReference type="NCBI Taxonomy" id="1082479"/>
    <lineage>
        <taxon>Bacteria</taxon>
        <taxon>Pseudomonadati</taxon>
        <taxon>Pseudomonadota</taxon>
        <taxon>Alphaproteobacteria</taxon>
        <taxon>Rhodospirillales</taxon>
        <taxon>Rhodovibrionaceae</taxon>
        <taxon>Limimonas</taxon>
    </lineage>
</organism>
<name>A0A1G7NKD1_9PROT</name>
<evidence type="ECO:0000313" key="4">
    <source>
        <dbReference type="EMBL" id="SDF74432.1"/>
    </source>
</evidence>
<keyword evidence="5" id="KW-1185">Reference proteome</keyword>
<feature type="domain" description="Transglycosylase SLT" evidence="3">
    <location>
        <begin position="29"/>
        <end position="321"/>
    </location>
</feature>
<evidence type="ECO:0000256" key="1">
    <source>
        <dbReference type="SAM" id="SignalP"/>
    </source>
</evidence>
<reference evidence="4 5" key="1">
    <citation type="submission" date="2016-10" db="EMBL/GenBank/DDBJ databases">
        <authorList>
            <person name="de Groot N.N."/>
        </authorList>
    </citation>
    <scope>NUCLEOTIDE SEQUENCE [LARGE SCALE GENOMIC DNA]</scope>
    <source>
        <strain evidence="4 5">DSM 25584</strain>
    </source>
</reference>
<dbReference type="InterPro" id="IPR023346">
    <property type="entry name" value="Lysozyme-like_dom_sf"/>
</dbReference>